<dbReference type="EMBL" id="JRKL02002551">
    <property type="protein sequence ID" value="KAF3958469.1"/>
    <property type="molecule type" value="Genomic_DNA"/>
</dbReference>
<sequence>MWHNSKPKEELNKSILVDGFVLCPHLLSAAFAVCVCAQPPSPFCNIYRSSASSHRFKLASLIFNVRHLGNLQEELLHQTERPRFITFFTGYDTGVLQEELLDQIDRWTNSKVKRYNTGILQEELLHQTKSLRPAVVT</sequence>
<protein>
    <submittedName>
        <fullName evidence="1">Uncharacterized protein</fullName>
    </submittedName>
</protein>
<dbReference type="AlphaFoldDB" id="A0A8J4VRI0"/>
<comment type="caution">
    <text evidence="1">The sequence shown here is derived from an EMBL/GenBank/DDBJ whole genome shotgun (WGS) entry which is preliminary data.</text>
</comment>
<proteinExistence type="predicted"/>
<accession>A0A8J4VRI0</accession>
<dbReference type="Proteomes" id="UP000737018">
    <property type="component" value="Unassembled WGS sequence"/>
</dbReference>
<keyword evidence="2" id="KW-1185">Reference proteome</keyword>
<name>A0A8J4VRI0_9ROSI</name>
<gene>
    <name evidence="1" type="ORF">CMV_016634</name>
</gene>
<reference evidence="1" key="1">
    <citation type="submission" date="2020-03" db="EMBL/GenBank/DDBJ databases">
        <title>Castanea mollissima Vanexum genome sequencing.</title>
        <authorList>
            <person name="Staton M."/>
        </authorList>
    </citation>
    <scope>NUCLEOTIDE SEQUENCE</scope>
    <source>
        <tissue evidence="1">Leaf</tissue>
    </source>
</reference>
<evidence type="ECO:0000313" key="2">
    <source>
        <dbReference type="Proteomes" id="UP000737018"/>
    </source>
</evidence>
<dbReference type="OrthoDB" id="10620755at2759"/>
<evidence type="ECO:0000313" key="1">
    <source>
        <dbReference type="EMBL" id="KAF3958469.1"/>
    </source>
</evidence>
<organism evidence="1 2">
    <name type="scientific">Castanea mollissima</name>
    <name type="common">Chinese chestnut</name>
    <dbReference type="NCBI Taxonomy" id="60419"/>
    <lineage>
        <taxon>Eukaryota</taxon>
        <taxon>Viridiplantae</taxon>
        <taxon>Streptophyta</taxon>
        <taxon>Embryophyta</taxon>
        <taxon>Tracheophyta</taxon>
        <taxon>Spermatophyta</taxon>
        <taxon>Magnoliopsida</taxon>
        <taxon>eudicotyledons</taxon>
        <taxon>Gunneridae</taxon>
        <taxon>Pentapetalae</taxon>
        <taxon>rosids</taxon>
        <taxon>fabids</taxon>
        <taxon>Fagales</taxon>
        <taxon>Fagaceae</taxon>
        <taxon>Castanea</taxon>
    </lineage>
</organism>